<keyword evidence="2" id="KW-0812">Transmembrane</keyword>
<feature type="region of interest" description="Disordered" evidence="1">
    <location>
        <begin position="1"/>
        <end position="22"/>
    </location>
</feature>
<evidence type="ECO:0000256" key="2">
    <source>
        <dbReference type="SAM" id="Phobius"/>
    </source>
</evidence>
<reference evidence="3" key="1">
    <citation type="submission" date="2020-11" db="EMBL/GenBank/DDBJ databases">
        <authorList>
            <person name="Tran Van P."/>
        </authorList>
    </citation>
    <scope>NUCLEOTIDE SEQUENCE</scope>
</reference>
<feature type="transmembrane region" description="Helical" evidence="2">
    <location>
        <begin position="112"/>
        <end position="132"/>
    </location>
</feature>
<keyword evidence="2" id="KW-0472">Membrane</keyword>
<organism evidence="3">
    <name type="scientific">Medioppia subpectinata</name>
    <dbReference type="NCBI Taxonomy" id="1979941"/>
    <lineage>
        <taxon>Eukaryota</taxon>
        <taxon>Metazoa</taxon>
        <taxon>Ecdysozoa</taxon>
        <taxon>Arthropoda</taxon>
        <taxon>Chelicerata</taxon>
        <taxon>Arachnida</taxon>
        <taxon>Acari</taxon>
        <taxon>Acariformes</taxon>
        <taxon>Sarcoptiformes</taxon>
        <taxon>Oribatida</taxon>
        <taxon>Brachypylina</taxon>
        <taxon>Oppioidea</taxon>
        <taxon>Oppiidae</taxon>
        <taxon>Medioppia</taxon>
    </lineage>
</organism>
<dbReference type="PANTHER" id="PTHR33444:SF2">
    <property type="entry name" value="MARVEL DOMAIN-CONTAINING PROTEIN"/>
    <property type="match status" value="1"/>
</dbReference>
<proteinExistence type="predicted"/>
<dbReference type="EMBL" id="CAJPIZ010020708">
    <property type="protein sequence ID" value="CAG2117383.1"/>
    <property type="molecule type" value="Genomic_DNA"/>
</dbReference>
<sequence length="192" mass="21618">MSEENKDQNEAENGLMDDSNKENVKITGLGATGAKKPLSGPKKQIKKYYNPMCVLIISCIYVKSCPNAPSIPAVLIVYGLVVVLGFVWQRLKGRINQTKDVMKRVVFITTNLLYLLNIIIFITWIVVVYTSAAPDFDDVDAQNYCNRNVYLLALYLINTYLLTIAVSLLLFCCCISGLFLVGWYVKKDNDQK</sequence>
<dbReference type="EMBL" id="OC875283">
    <property type="protein sequence ID" value="CAD7638337.1"/>
    <property type="molecule type" value="Genomic_DNA"/>
</dbReference>
<dbReference type="AlphaFoldDB" id="A0A7R9QB78"/>
<keyword evidence="2" id="KW-1133">Transmembrane helix</keyword>
<dbReference type="OrthoDB" id="6157510at2759"/>
<feature type="transmembrane region" description="Helical" evidence="2">
    <location>
        <begin position="152"/>
        <end position="185"/>
    </location>
</feature>
<evidence type="ECO:0000256" key="1">
    <source>
        <dbReference type="SAM" id="MobiDB-lite"/>
    </source>
</evidence>
<keyword evidence="4" id="KW-1185">Reference proteome</keyword>
<dbReference type="Proteomes" id="UP000759131">
    <property type="component" value="Unassembled WGS sequence"/>
</dbReference>
<protein>
    <submittedName>
        <fullName evidence="3">Uncharacterized protein</fullName>
    </submittedName>
</protein>
<accession>A0A7R9QB78</accession>
<dbReference type="InterPro" id="IPR040350">
    <property type="entry name" value="TMEM272"/>
</dbReference>
<name>A0A7R9QB78_9ACAR</name>
<feature type="transmembrane region" description="Helical" evidence="2">
    <location>
        <begin position="70"/>
        <end position="91"/>
    </location>
</feature>
<gene>
    <name evidence="3" type="ORF">OSB1V03_LOCUS17336</name>
</gene>
<evidence type="ECO:0000313" key="3">
    <source>
        <dbReference type="EMBL" id="CAD7638337.1"/>
    </source>
</evidence>
<dbReference type="PANTHER" id="PTHR33444">
    <property type="entry name" value="SI:DKEY-19B23.12-RELATED"/>
    <property type="match status" value="1"/>
</dbReference>
<evidence type="ECO:0000313" key="4">
    <source>
        <dbReference type="Proteomes" id="UP000759131"/>
    </source>
</evidence>